<evidence type="ECO:0000256" key="4">
    <source>
        <dbReference type="ARBA" id="ARBA00022475"/>
    </source>
</evidence>
<dbReference type="RefSeq" id="WP_120382790.1">
    <property type="nucleotide sequence ID" value="NZ_RAXT01000003.1"/>
</dbReference>
<comment type="subcellular location">
    <subcellularLocation>
        <location evidence="1">Cell membrane</location>
        <topology evidence="1">Multi-pass membrane protein</topology>
    </subcellularLocation>
</comment>
<sequence length="263" mass="28818">MSHQFEPIPNQVIAPKALNKKAFFQGVMDILPLSIAVLPWGILAGSMAINAGLSFAQAFSMSAIVFAGAAQLVSLGLVMSHASVFTIMITIFFLTSQHLIYALNFRKEVSQFPLHQRLLIGFLLTDELFAVGIGENKQRTFAYLFGAGLCFYLAWCLFSLLGILLAQSIPNLESLHLDFSIVAVFILIIVPMIKNIATLVGVVVTLISACVFKYFQFEGGLVLSGLLGMLGAMSMAKTMKKATRKTTQKSIQKNTQTIMEKRK</sequence>
<evidence type="ECO:0000313" key="10">
    <source>
        <dbReference type="Proteomes" id="UP000280405"/>
    </source>
</evidence>
<dbReference type="GO" id="GO:0005886">
    <property type="term" value="C:plasma membrane"/>
    <property type="evidence" value="ECO:0007669"/>
    <property type="project" value="UniProtKB-SubCell"/>
</dbReference>
<dbReference type="AlphaFoldDB" id="A0A3A8EYX8"/>
<proteinExistence type="inferred from homology"/>
<comment type="similarity">
    <text evidence="2">Belongs to the AzlC family.</text>
</comment>
<dbReference type="Proteomes" id="UP000280405">
    <property type="component" value="Unassembled WGS sequence"/>
</dbReference>
<evidence type="ECO:0000256" key="8">
    <source>
        <dbReference type="SAM" id="Phobius"/>
    </source>
</evidence>
<evidence type="ECO:0000313" key="9">
    <source>
        <dbReference type="EMBL" id="RKG39987.1"/>
    </source>
</evidence>
<evidence type="ECO:0000256" key="7">
    <source>
        <dbReference type="ARBA" id="ARBA00023136"/>
    </source>
</evidence>
<keyword evidence="6 8" id="KW-1133">Transmembrane helix</keyword>
<keyword evidence="10" id="KW-1185">Reference proteome</keyword>
<feature type="transmembrane region" description="Helical" evidence="8">
    <location>
        <begin position="221"/>
        <end position="239"/>
    </location>
</feature>
<dbReference type="PANTHER" id="PTHR34979">
    <property type="entry name" value="INNER MEMBRANE PROTEIN YGAZ"/>
    <property type="match status" value="1"/>
</dbReference>
<dbReference type="InterPro" id="IPR011606">
    <property type="entry name" value="Brnchd-chn_aa_trnsp_permease"/>
</dbReference>
<evidence type="ECO:0000256" key="6">
    <source>
        <dbReference type="ARBA" id="ARBA00022989"/>
    </source>
</evidence>
<dbReference type="Pfam" id="PF03591">
    <property type="entry name" value="AzlC"/>
    <property type="match status" value="1"/>
</dbReference>
<feature type="transmembrane region" description="Helical" evidence="8">
    <location>
        <begin position="141"/>
        <end position="166"/>
    </location>
</feature>
<gene>
    <name evidence="9" type="ORF">D7V20_02630</name>
</gene>
<dbReference type="GO" id="GO:1903785">
    <property type="term" value="P:L-valine transmembrane transport"/>
    <property type="evidence" value="ECO:0007669"/>
    <property type="project" value="TreeGrafter"/>
</dbReference>
<evidence type="ECO:0000256" key="5">
    <source>
        <dbReference type="ARBA" id="ARBA00022692"/>
    </source>
</evidence>
<protein>
    <submittedName>
        <fullName evidence="9">Branched-chain amino acid ABC transporter permease</fullName>
    </submittedName>
</protein>
<keyword evidence="3" id="KW-0813">Transport</keyword>
<reference evidence="9 10" key="1">
    <citation type="submission" date="2018-09" db="EMBL/GenBank/DDBJ databases">
        <title>The draft genome of Acinetobacter spp. strains.</title>
        <authorList>
            <person name="Qin J."/>
            <person name="Feng Y."/>
            <person name="Zong Z."/>
        </authorList>
    </citation>
    <scope>NUCLEOTIDE SEQUENCE [LARGE SCALE GENOMIC DNA]</scope>
    <source>
        <strain evidence="9 10">WCHAc060115</strain>
    </source>
</reference>
<evidence type="ECO:0000256" key="3">
    <source>
        <dbReference type="ARBA" id="ARBA00022448"/>
    </source>
</evidence>
<dbReference type="PANTHER" id="PTHR34979:SF1">
    <property type="entry name" value="INNER MEMBRANE PROTEIN YGAZ"/>
    <property type="match status" value="1"/>
</dbReference>
<evidence type="ECO:0000256" key="2">
    <source>
        <dbReference type="ARBA" id="ARBA00010735"/>
    </source>
</evidence>
<keyword evidence="5 8" id="KW-0812">Transmembrane</keyword>
<accession>A0A3A8EYX8</accession>
<keyword evidence="7 8" id="KW-0472">Membrane</keyword>
<dbReference type="OrthoDB" id="3177005at2"/>
<feature type="transmembrane region" description="Helical" evidence="8">
    <location>
        <begin position="30"/>
        <end position="49"/>
    </location>
</feature>
<keyword evidence="4" id="KW-1003">Cell membrane</keyword>
<organism evidence="9 10">
    <name type="scientific">Acinetobacter rongchengensis</name>
    <dbReference type="NCBI Taxonomy" id="2419601"/>
    <lineage>
        <taxon>Bacteria</taxon>
        <taxon>Pseudomonadati</taxon>
        <taxon>Pseudomonadota</taxon>
        <taxon>Gammaproteobacteria</taxon>
        <taxon>Moraxellales</taxon>
        <taxon>Moraxellaceae</taxon>
        <taxon>Acinetobacter</taxon>
    </lineage>
</organism>
<comment type="caution">
    <text evidence="9">The sequence shown here is derived from an EMBL/GenBank/DDBJ whole genome shotgun (WGS) entry which is preliminary data.</text>
</comment>
<feature type="transmembrane region" description="Helical" evidence="8">
    <location>
        <begin position="55"/>
        <end position="77"/>
    </location>
</feature>
<evidence type="ECO:0000256" key="1">
    <source>
        <dbReference type="ARBA" id="ARBA00004651"/>
    </source>
</evidence>
<feature type="transmembrane region" description="Helical" evidence="8">
    <location>
        <begin position="84"/>
        <end position="103"/>
    </location>
</feature>
<name>A0A3A8EYX8_9GAMM</name>
<dbReference type="EMBL" id="RAXT01000003">
    <property type="protein sequence ID" value="RKG39987.1"/>
    <property type="molecule type" value="Genomic_DNA"/>
</dbReference>